<dbReference type="SUPFAM" id="SSF81321">
    <property type="entry name" value="Family A G protein-coupled receptor-like"/>
    <property type="match status" value="1"/>
</dbReference>
<dbReference type="PANTHER" id="PTHR23360">
    <property type="entry name" value="G-PROTEIN COUPLED RECEPTORS FAMILY 1 PROFILE DOMAIN-CONTAINING PROTEIN-RELATED"/>
    <property type="match status" value="1"/>
</dbReference>
<dbReference type="PROSITE" id="PS50262">
    <property type="entry name" value="G_PROTEIN_RECEP_F1_2"/>
    <property type="match status" value="1"/>
</dbReference>
<keyword evidence="8" id="KW-1185">Reference proteome</keyword>
<dbReference type="InterPro" id="IPR017452">
    <property type="entry name" value="GPCR_Rhodpsn_7TM"/>
</dbReference>
<dbReference type="EMBL" id="KE125110">
    <property type="protein sequence ID" value="EPB71421.1"/>
    <property type="molecule type" value="Genomic_DNA"/>
</dbReference>
<dbReference type="CDD" id="cd00637">
    <property type="entry name" value="7tm_classA_rhodopsin-like"/>
    <property type="match status" value="1"/>
</dbReference>
<feature type="transmembrane region" description="Helical" evidence="5">
    <location>
        <begin position="82"/>
        <end position="103"/>
    </location>
</feature>
<evidence type="ECO:0000256" key="4">
    <source>
        <dbReference type="ARBA" id="ARBA00023136"/>
    </source>
</evidence>
<evidence type="ECO:0000256" key="3">
    <source>
        <dbReference type="ARBA" id="ARBA00022989"/>
    </source>
</evidence>
<dbReference type="Pfam" id="PF10320">
    <property type="entry name" value="7TM_GPCR_Srsx"/>
    <property type="match status" value="1"/>
</dbReference>
<keyword evidence="4 5" id="KW-0472">Membrane</keyword>
<dbReference type="PANTHER" id="PTHR23360:SF5">
    <property type="entry name" value="G-PROTEIN COUPLED RECEPTORS FAMILY 1 PROFILE DOMAIN-CONTAINING PROTEIN"/>
    <property type="match status" value="1"/>
</dbReference>
<dbReference type="AlphaFoldDB" id="A0A0D6LN12"/>
<evidence type="ECO:0000259" key="6">
    <source>
        <dbReference type="PROSITE" id="PS50262"/>
    </source>
</evidence>
<dbReference type="PRINTS" id="PR00237">
    <property type="entry name" value="GPCRRHODOPSN"/>
</dbReference>
<evidence type="ECO:0000256" key="1">
    <source>
        <dbReference type="ARBA" id="ARBA00004370"/>
    </source>
</evidence>
<accession>A0A0D6LN12</accession>
<sequence>MTADIIAVHYLFLYIIISTIGIAGNLFIVYITIMSKRLRSACNVFIGLISIGDALHLMGHCIMIVLYKAISDHQLQEDVCVYWELLPVFGFSFSSMLLLSVALDRVMAIQKY</sequence>
<feature type="transmembrane region" description="Helical" evidence="5">
    <location>
        <begin position="12"/>
        <end position="33"/>
    </location>
</feature>
<evidence type="ECO:0000256" key="5">
    <source>
        <dbReference type="SAM" id="Phobius"/>
    </source>
</evidence>
<feature type="domain" description="G-protein coupled receptors family 1 profile" evidence="6">
    <location>
        <begin position="24"/>
        <end position="112"/>
    </location>
</feature>
<evidence type="ECO:0000313" key="7">
    <source>
        <dbReference type="EMBL" id="EPB71421.1"/>
    </source>
</evidence>
<keyword evidence="3 5" id="KW-1133">Transmembrane helix</keyword>
<keyword evidence="2 5" id="KW-0812">Transmembrane</keyword>
<gene>
    <name evidence="7" type="ORF">ANCCEY_09474</name>
</gene>
<feature type="transmembrane region" description="Helical" evidence="5">
    <location>
        <begin position="45"/>
        <end position="70"/>
    </location>
</feature>
<organism evidence="7 8">
    <name type="scientific">Ancylostoma ceylanicum</name>
    <dbReference type="NCBI Taxonomy" id="53326"/>
    <lineage>
        <taxon>Eukaryota</taxon>
        <taxon>Metazoa</taxon>
        <taxon>Ecdysozoa</taxon>
        <taxon>Nematoda</taxon>
        <taxon>Chromadorea</taxon>
        <taxon>Rhabditida</taxon>
        <taxon>Rhabditina</taxon>
        <taxon>Rhabditomorpha</taxon>
        <taxon>Strongyloidea</taxon>
        <taxon>Ancylostomatidae</taxon>
        <taxon>Ancylostomatinae</taxon>
        <taxon>Ancylostoma</taxon>
    </lineage>
</organism>
<dbReference type="InterPro" id="IPR047130">
    <property type="entry name" value="7TM_GPCR_Srsx_nematod"/>
</dbReference>
<name>A0A0D6LN12_9BILA</name>
<dbReference type="InterPro" id="IPR000276">
    <property type="entry name" value="GPCR_Rhodpsn"/>
</dbReference>
<reference evidence="7 8" key="1">
    <citation type="submission" date="2013-05" db="EMBL/GenBank/DDBJ databases">
        <title>Draft genome of the parasitic nematode Anyclostoma ceylanicum.</title>
        <authorList>
            <person name="Mitreva M."/>
        </authorList>
    </citation>
    <scope>NUCLEOTIDE SEQUENCE [LARGE SCALE GENOMIC DNA]</scope>
</reference>
<dbReference type="GO" id="GO:0004930">
    <property type="term" value="F:G protein-coupled receptor activity"/>
    <property type="evidence" value="ECO:0007669"/>
    <property type="project" value="InterPro"/>
</dbReference>
<evidence type="ECO:0000256" key="2">
    <source>
        <dbReference type="ARBA" id="ARBA00022692"/>
    </source>
</evidence>
<dbReference type="GO" id="GO:0016020">
    <property type="term" value="C:membrane"/>
    <property type="evidence" value="ECO:0007669"/>
    <property type="project" value="UniProtKB-SubCell"/>
</dbReference>
<dbReference type="Gene3D" id="1.20.1070.10">
    <property type="entry name" value="Rhodopsin 7-helix transmembrane proteins"/>
    <property type="match status" value="1"/>
</dbReference>
<proteinExistence type="predicted"/>
<dbReference type="Proteomes" id="UP000054495">
    <property type="component" value="Unassembled WGS sequence"/>
</dbReference>
<comment type="subcellular location">
    <subcellularLocation>
        <location evidence="1">Membrane</location>
    </subcellularLocation>
</comment>
<protein>
    <recommendedName>
        <fullName evidence="6">G-protein coupled receptors family 1 profile domain-containing protein</fullName>
    </recommendedName>
</protein>
<dbReference type="InterPro" id="IPR019424">
    <property type="entry name" value="7TM_GPCR_Srsx"/>
</dbReference>
<evidence type="ECO:0000313" key="8">
    <source>
        <dbReference type="Proteomes" id="UP000054495"/>
    </source>
</evidence>